<feature type="domain" description="F-box" evidence="2">
    <location>
        <begin position="5"/>
        <end position="49"/>
    </location>
</feature>
<dbReference type="PROSITE" id="PS50012">
    <property type="entry name" value="RCC1_3"/>
    <property type="match status" value="3"/>
</dbReference>
<feature type="repeat" description="RCC1" evidence="1">
    <location>
        <begin position="390"/>
        <end position="442"/>
    </location>
</feature>
<feature type="repeat" description="RCC1" evidence="1">
    <location>
        <begin position="75"/>
        <end position="135"/>
    </location>
</feature>
<dbReference type="InterPro" id="IPR051553">
    <property type="entry name" value="Ran_GTPase-activating"/>
</dbReference>
<dbReference type="SUPFAM" id="SSF50985">
    <property type="entry name" value="RCC1/BLIP-II"/>
    <property type="match status" value="1"/>
</dbReference>
<dbReference type="Pfam" id="PF00415">
    <property type="entry name" value="RCC1"/>
    <property type="match status" value="2"/>
</dbReference>
<feature type="repeat" description="RCC1" evidence="1">
    <location>
        <begin position="136"/>
        <end position="189"/>
    </location>
</feature>
<dbReference type="PRINTS" id="PR00633">
    <property type="entry name" value="RCCNDNSATION"/>
</dbReference>
<evidence type="ECO:0000256" key="1">
    <source>
        <dbReference type="PROSITE-ProRule" id="PRU00235"/>
    </source>
</evidence>
<dbReference type="PANTHER" id="PTHR45982:SF3">
    <property type="entry name" value="F-BOX PROTEIN POF9"/>
    <property type="match status" value="1"/>
</dbReference>
<proteinExistence type="predicted"/>
<evidence type="ECO:0000313" key="3">
    <source>
        <dbReference type="EMBL" id="KAL0082502.1"/>
    </source>
</evidence>
<organism evidence="3 4">
    <name type="scientific">Phycomyces blakesleeanus</name>
    <dbReference type="NCBI Taxonomy" id="4837"/>
    <lineage>
        <taxon>Eukaryota</taxon>
        <taxon>Fungi</taxon>
        <taxon>Fungi incertae sedis</taxon>
        <taxon>Mucoromycota</taxon>
        <taxon>Mucoromycotina</taxon>
        <taxon>Mucoromycetes</taxon>
        <taxon>Mucorales</taxon>
        <taxon>Phycomycetaceae</taxon>
        <taxon>Phycomyces</taxon>
    </lineage>
</organism>
<name>A0ABR3ATN8_PHYBL</name>
<dbReference type="EMBL" id="JBCLYO010000015">
    <property type="protein sequence ID" value="KAL0082502.1"/>
    <property type="molecule type" value="Genomic_DNA"/>
</dbReference>
<sequence>MLIQELPWTVWQQVILPLLDAVSLTRLSQTSRHFFQLCNDEYLWRNLVFDDYNLSHDVSYRNKGWKALYGQLEHSAVYTWGENGDGRLGFGPPRGNHWQRLSMSVTEPKELTFLRGKGVVSIASGGWSFHCLSKHGKVWMWGTMDSEWEARGTLAFKIVSEPTLVNLPQDICITSLACGRSHAVAMERNPTVLWHWDNLWTPKKVVFVDKLVQVSATWRGSLALTCKGVVCIVDLPTPTRSENEVHEQETLWQGNNAVSEAIEEGDRIVQVAGLESSMIALSLFGKVFKIELRRLDELQNTPATYTTLLAPFSATSKELNDRGNTVQRFVSGAFRQFAVYTTPGRVLLGVRRTSRARTSENSNVKIHWIGSNICNVSFGDYHTGALTTAGSLYTWGSYSSGALGHGARRQDIHHPKKVSALNDKFVFGIGFGGWQSSALVIPKEVE</sequence>
<dbReference type="PANTHER" id="PTHR45982">
    <property type="entry name" value="REGULATOR OF CHROMOSOME CONDENSATION"/>
    <property type="match status" value="1"/>
</dbReference>
<accession>A0ABR3ATN8</accession>
<dbReference type="Pfam" id="PF12937">
    <property type="entry name" value="F-box-like"/>
    <property type="match status" value="1"/>
</dbReference>
<gene>
    <name evidence="3" type="ORF">J3Q64DRAFT_1642510</name>
</gene>
<evidence type="ECO:0000259" key="2">
    <source>
        <dbReference type="Pfam" id="PF12937"/>
    </source>
</evidence>
<dbReference type="SUPFAM" id="SSF81383">
    <property type="entry name" value="F-box domain"/>
    <property type="match status" value="1"/>
</dbReference>
<keyword evidence="4" id="KW-1185">Reference proteome</keyword>
<reference evidence="3 4" key="1">
    <citation type="submission" date="2024-04" db="EMBL/GenBank/DDBJ databases">
        <title>Symmetric and asymmetric DNA N6-adenine methylation regulates different biological responses in Mucorales.</title>
        <authorList>
            <consortium name="Lawrence Berkeley National Laboratory"/>
            <person name="Lax C."/>
            <person name="Mondo S.J."/>
            <person name="Osorio-Concepcion M."/>
            <person name="Muszewska A."/>
            <person name="Corrochano-Luque M."/>
            <person name="Gutierrez G."/>
            <person name="Riley R."/>
            <person name="Lipzen A."/>
            <person name="Guo J."/>
            <person name="Hundley H."/>
            <person name="Amirebrahimi M."/>
            <person name="Ng V."/>
            <person name="Lorenzo-Gutierrez D."/>
            <person name="Binder U."/>
            <person name="Yang J."/>
            <person name="Song Y."/>
            <person name="Canovas D."/>
            <person name="Navarro E."/>
            <person name="Freitag M."/>
            <person name="Gabaldon T."/>
            <person name="Grigoriev I.V."/>
            <person name="Corrochano L.M."/>
            <person name="Nicolas F.E."/>
            <person name="Garre V."/>
        </authorList>
    </citation>
    <scope>NUCLEOTIDE SEQUENCE [LARGE SCALE GENOMIC DNA]</scope>
    <source>
        <strain evidence="3 4">L51</strain>
    </source>
</reference>
<dbReference type="Proteomes" id="UP001448207">
    <property type="component" value="Unassembled WGS sequence"/>
</dbReference>
<dbReference type="InterPro" id="IPR001810">
    <property type="entry name" value="F-box_dom"/>
</dbReference>
<dbReference type="InterPro" id="IPR000408">
    <property type="entry name" value="Reg_chr_condens"/>
</dbReference>
<protein>
    <submittedName>
        <fullName evidence="3">Regulator of chromosome condensation 1/beta-lactamase-inhibitor protein II</fullName>
    </submittedName>
</protein>
<comment type="caution">
    <text evidence="3">The sequence shown here is derived from an EMBL/GenBank/DDBJ whole genome shotgun (WGS) entry which is preliminary data.</text>
</comment>
<dbReference type="Gene3D" id="1.20.1280.50">
    <property type="match status" value="1"/>
</dbReference>
<dbReference type="InterPro" id="IPR009091">
    <property type="entry name" value="RCC1/BLIP-II"/>
</dbReference>
<dbReference type="InterPro" id="IPR036047">
    <property type="entry name" value="F-box-like_dom_sf"/>
</dbReference>
<dbReference type="Gene3D" id="2.130.10.30">
    <property type="entry name" value="Regulator of chromosome condensation 1/beta-lactamase-inhibitor protein II"/>
    <property type="match status" value="2"/>
</dbReference>
<evidence type="ECO:0000313" key="4">
    <source>
        <dbReference type="Proteomes" id="UP001448207"/>
    </source>
</evidence>